<feature type="compositionally biased region" description="Polar residues" evidence="2">
    <location>
        <begin position="1085"/>
        <end position="1096"/>
    </location>
</feature>
<proteinExistence type="predicted"/>
<feature type="compositionally biased region" description="Basic and acidic residues" evidence="2">
    <location>
        <begin position="588"/>
        <end position="608"/>
    </location>
</feature>
<dbReference type="EMBL" id="KB446558">
    <property type="protein sequence ID" value="EME82720.1"/>
    <property type="molecule type" value="Genomic_DNA"/>
</dbReference>
<dbReference type="InterPro" id="IPR012677">
    <property type="entry name" value="Nucleotide-bd_a/b_plait_sf"/>
</dbReference>
<dbReference type="Proteomes" id="UP000016932">
    <property type="component" value="Unassembled WGS sequence"/>
</dbReference>
<feature type="region of interest" description="Disordered" evidence="2">
    <location>
        <begin position="588"/>
        <end position="628"/>
    </location>
</feature>
<reference evidence="3 4" key="1">
    <citation type="journal article" date="2012" name="PLoS Pathog.">
        <title>Diverse lifestyles and strategies of plant pathogenesis encoded in the genomes of eighteen Dothideomycetes fungi.</title>
        <authorList>
            <person name="Ohm R.A."/>
            <person name="Feau N."/>
            <person name="Henrissat B."/>
            <person name="Schoch C.L."/>
            <person name="Horwitz B.A."/>
            <person name="Barry K.W."/>
            <person name="Condon B.J."/>
            <person name="Copeland A.C."/>
            <person name="Dhillon B."/>
            <person name="Glaser F."/>
            <person name="Hesse C.N."/>
            <person name="Kosti I."/>
            <person name="LaButti K."/>
            <person name="Lindquist E.A."/>
            <person name="Lucas S."/>
            <person name="Salamov A.A."/>
            <person name="Bradshaw R.E."/>
            <person name="Ciuffetti L."/>
            <person name="Hamelin R.C."/>
            <person name="Kema G.H.J."/>
            <person name="Lawrence C."/>
            <person name="Scott J.A."/>
            <person name="Spatafora J.W."/>
            <person name="Turgeon B.G."/>
            <person name="de Wit P.J.G.M."/>
            <person name="Zhong S."/>
            <person name="Goodwin S.B."/>
            <person name="Grigoriev I.V."/>
        </authorList>
    </citation>
    <scope>NUCLEOTIDE SEQUENCE [LARGE SCALE GENOMIC DNA]</scope>
    <source>
        <strain evidence="3 4">CIRAD86</strain>
    </source>
</reference>
<dbReference type="VEuPathDB" id="FungiDB:MYCFIDRAFT_174277"/>
<evidence type="ECO:0008006" key="5">
    <source>
        <dbReference type="Google" id="ProtNLM"/>
    </source>
</evidence>
<feature type="region of interest" description="Disordered" evidence="2">
    <location>
        <begin position="81"/>
        <end position="111"/>
    </location>
</feature>
<name>M2YYK6_PSEFD</name>
<feature type="compositionally biased region" description="Basic and acidic residues" evidence="2">
    <location>
        <begin position="1015"/>
        <end position="1031"/>
    </location>
</feature>
<feature type="compositionally biased region" description="Basic and acidic residues" evidence="2">
    <location>
        <begin position="735"/>
        <end position="748"/>
    </location>
</feature>
<feature type="region of interest" description="Disordered" evidence="2">
    <location>
        <begin position="1051"/>
        <end position="1137"/>
    </location>
</feature>
<evidence type="ECO:0000256" key="1">
    <source>
        <dbReference type="SAM" id="Coils"/>
    </source>
</evidence>
<feature type="compositionally biased region" description="Polar residues" evidence="2">
    <location>
        <begin position="959"/>
        <end position="983"/>
    </location>
</feature>
<feature type="compositionally biased region" description="Polar residues" evidence="2">
    <location>
        <begin position="609"/>
        <end position="627"/>
    </location>
</feature>
<dbReference type="KEGG" id="pfj:MYCFIDRAFT_174277"/>
<feature type="region of interest" description="Disordered" evidence="2">
    <location>
        <begin position="1403"/>
        <end position="1440"/>
    </location>
</feature>
<dbReference type="GO" id="GO:0003676">
    <property type="term" value="F:nucleic acid binding"/>
    <property type="evidence" value="ECO:0007669"/>
    <property type="project" value="InterPro"/>
</dbReference>
<keyword evidence="1" id="KW-0175">Coiled coil</keyword>
<feature type="compositionally biased region" description="Polar residues" evidence="2">
    <location>
        <begin position="843"/>
        <end position="862"/>
    </location>
</feature>
<feature type="compositionally biased region" description="Low complexity" evidence="2">
    <location>
        <begin position="1418"/>
        <end position="1440"/>
    </location>
</feature>
<dbReference type="InterPro" id="IPR035979">
    <property type="entry name" value="RBD_domain_sf"/>
</dbReference>
<feature type="compositionally biased region" description="Basic and acidic residues" evidence="2">
    <location>
        <begin position="779"/>
        <end position="792"/>
    </location>
</feature>
<sequence length="1688" mass="186661">MDKAANVQQQRRSAHEYIDSSAEEVAQSSAVVRAAVSLAELLHSLTLPSEAPLLGTSALPRVTSAMATAWSAWKQLQISTSLREQPSHSEPFSKRTQTHPPTHHRDTLTPRLPSTPWAPFWRDLRARLTNTPLTLDAPPQVLMEDFLTPAPLLVPPPALPHSANGVEAMSAQALKPNSSAGRRANADTFEAPKAGGLFSLMQVALLVLELSAPTGSVQADFCRVYHSVVMMANIASDLLPAAGFVSQTTSLQYQLFLFAIAFAGTIWRHRTTFRIVQVRNAEEHVRGPDPRTPEIQMVNAGTMTAEEPVSMIKPPVQATEKTSDSERFKKLKEDNKAMETALKASDRQLKIAKELSECTSLELRMQRPRTDKAVKDSKALQLKYDEQTTKYHGLEAKIIELETSLRETTNALDRKEDLSSKLDAQTKECQDLEGEVARIKDTLDEMSRALIFKDEEMSAMSSNHSQKVANLARKNIAKNQALRRKAREASQTTAQLNEKSKTLIALQEAMALSATTQSSHGRTARELSKAKKSLQRKSKVFYKEVTKHADLPRQYQQLKADHNKLSREEAAQYQKILNHEKKHKTLDARIEEESRKNEKLQHDNEKLSSEVQTLSATKSDISSQLSGKSEELAQEKQMLKQLTSQNATKASIMQKVKKILMENFDISGSAAHDLLEHGDLKYDDKLAVMQRKKYDVVRKKVAHILVKKFNLSEQDAAFLLEKGELVEQKDEEDSKDSKDAGDREPRDKDEDDDDHNDGQAPNFQTLEQKAAVPATISRPGDDADARDAHSSGDNDAGELGDAVHDDVATQMEDISFESSEVLGGNDKLHANNPELEDEDNFSAMDTNDTFANQPDSQEQSMEGISFDSREALSGNEKLHASNPELEDEVGDIQMHDLDVHDAQQHVGDDDDEDPVGDLERAFAMDTDTEDSGNPSDQLVVAAPATSLEIADNKSETVNKSDPSTSTQVQDLSTTTATLPNSNVHKPAAGTVRRAPAKTSIFFKPYKAAKAPHNRFKTEMSGDQQKSDHGRLGDGGLNVKEHESYAENGMNESIASSAGPSQPASLPGVSIPRTTSIGQRPVDLNLGTSSTPNQDFKTASGPPIPDLVRSENSRHSPSNDVTPLNAPNPPTHSTSGSVNVNADVQMSAKDDSVDRTYVLMVENFPRGTTEDRITIVTSGKIDGLLRCEILSTEPTVTAFVTFGDFSSAFDALSATDNAPEGKHKLSAQWVEPEEVEQKRQQIARRQARSIAEANGAEVHRDPATQGDNGQGKRDKGKKKQNAQNDMIDEIESEQDEDQPSIVIAKNFASDDTEEKIEWNMRRHGWRVLSCKILATEPLVTAEIIFGCKRHAKEAVVKCNGKNYVGNKLEFYQTDREGVKRAKKDTIAARVKLGGNKIRRLQDKRATLVGSEGEQTPPDTASTAAHTPVTSPASTAAPPQASAGTLDNGVCYWKKHDTDANGNITATYPCSNGPQCMGNPAMYDATGVVPSPADVKGHVWLYGGVSENSNRGVLCVLESPSEISTFHALMICKCEYHARRTTWNCDEEQRPYGSSSEAIRRRRHLWQHQTESQPRKLFSDDGKCSEWRCQMCFELQFRVPSERKSTHLDQKLFSDNGNYSSERSSRIMASAQDRDVRCLCEDQLPPRPYGLVAARELELFYRWRNQKVYNQSTLSEICIPPCSTDSHVNF</sequence>
<keyword evidence="4" id="KW-1185">Reference proteome</keyword>
<feature type="region of interest" description="Disordered" evidence="2">
    <location>
        <begin position="900"/>
        <end position="1037"/>
    </location>
</feature>
<evidence type="ECO:0000313" key="4">
    <source>
        <dbReference type="Proteomes" id="UP000016932"/>
    </source>
</evidence>
<gene>
    <name evidence="3" type="ORF">MYCFIDRAFT_174277</name>
</gene>
<dbReference type="OrthoDB" id="5374349at2759"/>
<dbReference type="Gene3D" id="3.30.70.330">
    <property type="match status" value="1"/>
</dbReference>
<dbReference type="GeneID" id="19333152"/>
<dbReference type="RefSeq" id="XP_007926163.1">
    <property type="nucleotide sequence ID" value="XM_007927972.1"/>
</dbReference>
<accession>M2YYK6</accession>
<feature type="region of interest" description="Disordered" evidence="2">
    <location>
        <begin position="727"/>
        <end position="883"/>
    </location>
</feature>
<dbReference type="SUPFAM" id="SSF54928">
    <property type="entry name" value="RNA-binding domain, RBD"/>
    <property type="match status" value="2"/>
</dbReference>
<protein>
    <recommendedName>
        <fullName evidence="5">RRM domain-containing protein</fullName>
    </recommendedName>
</protein>
<evidence type="ECO:0000313" key="3">
    <source>
        <dbReference type="EMBL" id="EME82720.1"/>
    </source>
</evidence>
<feature type="coiled-coil region" evidence="1">
    <location>
        <begin position="391"/>
        <end position="449"/>
    </location>
</feature>
<feature type="region of interest" description="Disordered" evidence="2">
    <location>
        <begin position="1215"/>
        <end position="1282"/>
    </location>
</feature>
<dbReference type="HOGENOM" id="CLU_241270_0_0_1"/>
<organism evidence="3 4">
    <name type="scientific">Pseudocercospora fijiensis (strain CIRAD86)</name>
    <name type="common">Black leaf streak disease fungus</name>
    <name type="synonym">Mycosphaerella fijiensis</name>
    <dbReference type="NCBI Taxonomy" id="383855"/>
    <lineage>
        <taxon>Eukaryota</taxon>
        <taxon>Fungi</taxon>
        <taxon>Dikarya</taxon>
        <taxon>Ascomycota</taxon>
        <taxon>Pezizomycotina</taxon>
        <taxon>Dothideomycetes</taxon>
        <taxon>Dothideomycetidae</taxon>
        <taxon>Mycosphaerellales</taxon>
        <taxon>Mycosphaerellaceae</taxon>
        <taxon>Pseudocercospora</taxon>
    </lineage>
</organism>
<evidence type="ECO:0000256" key="2">
    <source>
        <dbReference type="SAM" id="MobiDB-lite"/>
    </source>
</evidence>
<feature type="compositionally biased region" description="Polar residues" evidence="2">
    <location>
        <begin position="1051"/>
        <end position="1063"/>
    </location>
</feature>